<gene>
    <name evidence="2" type="ORF">EL17_20430</name>
</gene>
<feature type="transmembrane region" description="Helical" evidence="1">
    <location>
        <begin position="166"/>
        <end position="184"/>
    </location>
</feature>
<name>A0A074KSJ4_9BACT</name>
<evidence type="ECO:0000256" key="1">
    <source>
        <dbReference type="SAM" id="Phobius"/>
    </source>
</evidence>
<keyword evidence="3" id="KW-1185">Reference proteome</keyword>
<feature type="transmembrane region" description="Helical" evidence="1">
    <location>
        <begin position="221"/>
        <end position="241"/>
    </location>
</feature>
<feature type="transmembrane region" description="Helical" evidence="1">
    <location>
        <begin position="261"/>
        <end position="284"/>
    </location>
</feature>
<dbReference type="STRING" id="1048983.EL17_20430"/>
<dbReference type="EMBL" id="JMIH01000034">
    <property type="protein sequence ID" value="KEO71889.1"/>
    <property type="molecule type" value="Genomic_DNA"/>
</dbReference>
<dbReference type="AlphaFoldDB" id="A0A074KSJ4"/>
<proteinExistence type="predicted"/>
<comment type="caution">
    <text evidence="2">The sequence shown here is derived from an EMBL/GenBank/DDBJ whole genome shotgun (WGS) entry which is preliminary data.</text>
</comment>
<feature type="transmembrane region" description="Helical" evidence="1">
    <location>
        <begin position="114"/>
        <end position="133"/>
    </location>
</feature>
<dbReference type="RefSeq" id="WP_035078842.1">
    <property type="nucleotide sequence ID" value="NZ_JMIH01000034.1"/>
</dbReference>
<dbReference type="Proteomes" id="UP000027821">
    <property type="component" value="Unassembled WGS sequence"/>
</dbReference>
<accession>A0A074KSJ4</accession>
<feature type="transmembrane region" description="Helical" evidence="1">
    <location>
        <begin position="189"/>
        <end position="209"/>
    </location>
</feature>
<evidence type="ECO:0000313" key="3">
    <source>
        <dbReference type="Proteomes" id="UP000027821"/>
    </source>
</evidence>
<feature type="transmembrane region" description="Helical" evidence="1">
    <location>
        <begin position="79"/>
        <end position="102"/>
    </location>
</feature>
<organism evidence="2 3">
    <name type="scientific">Anditalea andensis</name>
    <dbReference type="NCBI Taxonomy" id="1048983"/>
    <lineage>
        <taxon>Bacteria</taxon>
        <taxon>Pseudomonadati</taxon>
        <taxon>Bacteroidota</taxon>
        <taxon>Cytophagia</taxon>
        <taxon>Cytophagales</taxon>
        <taxon>Cytophagaceae</taxon>
        <taxon>Anditalea</taxon>
    </lineage>
</organism>
<keyword evidence="1" id="KW-0812">Transmembrane</keyword>
<feature type="transmembrane region" description="Helical" evidence="1">
    <location>
        <begin position="12"/>
        <end position="34"/>
    </location>
</feature>
<keyword evidence="1" id="KW-0472">Membrane</keyword>
<dbReference type="OrthoDB" id="102112at2"/>
<reference evidence="2 3" key="1">
    <citation type="submission" date="2014-04" db="EMBL/GenBank/DDBJ databases">
        <title>Characterization and application of a salt tolerant electro-active bacterium.</title>
        <authorList>
            <person name="Yang L."/>
            <person name="Wei S."/>
            <person name="Tay Q.X.M."/>
        </authorList>
    </citation>
    <scope>NUCLEOTIDE SEQUENCE [LARGE SCALE GENOMIC DNA]</scope>
    <source>
        <strain evidence="2 3">LY1</strain>
    </source>
</reference>
<protein>
    <recommendedName>
        <fullName evidence="4">DoxX family protein</fullName>
    </recommendedName>
</protein>
<sequence>MKNSGQNIRLFTKAFFSIYIFIYVFPFPISYVPYGYLFITRHLDWVKGQLNLLFAKKVFGINDIIFNPMNGSGDTTLDYVALASYSIIALATAVLLVLLVSGKIDKLYSFMLTYARYFVGLTLISYGVVKFLIGQFPGPSYFSLESTFGDFSPMGLAWRFFGYSDLYKGFMGVAEILAGFLLLIRRTKVLGALITISVTVNIFLVNLSFDVPVKLFSGHLLFFSILIVFPYISKLASFFLLHQPAQISDDRYTFDKKWKRLIYISIKVILIVLLPITMVTSHVASQKMRVYLNEWEGIYDVQSTSSLTEHSMDSLLSIQKIIVQGKSIMTVDSHKSKQYYTIDNIWNEGEINFIKDGDQEDPFTLFISEKENLDFLISWKMDGANVEYITKRKLKQDYLLVNRGFHWINEIPFNR</sequence>
<evidence type="ECO:0000313" key="2">
    <source>
        <dbReference type="EMBL" id="KEO71889.1"/>
    </source>
</evidence>
<keyword evidence="1" id="KW-1133">Transmembrane helix</keyword>
<evidence type="ECO:0008006" key="4">
    <source>
        <dbReference type="Google" id="ProtNLM"/>
    </source>
</evidence>
<dbReference type="eggNOG" id="ENOG502Z815">
    <property type="taxonomic scope" value="Bacteria"/>
</dbReference>